<accession>A0ABY3SHG5</accession>
<dbReference type="InterPro" id="IPR029058">
    <property type="entry name" value="AB_hydrolase_fold"/>
</dbReference>
<dbReference type="Pfam" id="PF00756">
    <property type="entry name" value="Esterase"/>
    <property type="match status" value="1"/>
</dbReference>
<feature type="chain" id="PRO_5046367805" evidence="1">
    <location>
        <begin position="25"/>
        <end position="315"/>
    </location>
</feature>
<dbReference type="PANTHER" id="PTHR48098">
    <property type="entry name" value="ENTEROCHELIN ESTERASE-RELATED"/>
    <property type="match status" value="1"/>
</dbReference>
<keyword evidence="3" id="KW-1185">Reference proteome</keyword>
<protein>
    <submittedName>
        <fullName evidence="2">Esterase</fullName>
    </submittedName>
</protein>
<dbReference type="Proteomes" id="UP001649230">
    <property type="component" value="Chromosome"/>
</dbReference>
<evidence type="ECO:0000313" key="2">
    <source>
        <dbReference type="EMBL" id="UJF33472.1"/>
    </source>
</evidence>
<name>A0ABY3SHG5_9BACL</name>
<feature type="signal peptide" evidence="1">
    <location>
        <begin position="1"/>
        <end position="24"/>
    </location>
</feature>
<dbReference type="Gene3D" id="3.40.50.1820">
    <property type="entry name" value="alpha/beta hydrolase"/>
    <property type="match status" value="1"/>
</dbReference>
<dbReference type="RefSeq" id="WP_235119841.1">
    <property type="nucleotide sequence ID" value="NZ_CP090978.1"/>
</dbReference>
<organism evidence="2 3">
    <name type="scientific">Paenibacillus hexagrammi</name>
    <dbReference type="NCBI Taxonomy" id="2908839"/>
    <lineage>
        <taxon>Bacteria</taxon>
        <taxon>Bacillati</taxon>
        <taxon>Bacillota</taxon>
        <taxon>Bacilli</taxon>
        <taxon>Bacillales</taxon>
        <taxon>Paenibacillaceae</taxon>
        <taxon>Paenibacillus</taxon>
    </lineage>
</organism>
<reference evidence="2 3" key="1">
    <citation type="journal article" date="2024" name="Int. J. Syst. Evol. Microbiol.">
        <title>Paenibacillus hexagrammi sp. nov., a novel bacterium isolated from the gut content of Hexagrammos agrammus.</title>
        <authorList>
            <person name="Jung H.K."/>
            <person name="Kim D.G."/>
            <person name="Zin H."/>
            <person name="Park J."/>
            <person name="Jung H."/>
            <person name="Kim Y.O."/>
            <person name="Kong H.J."/>
            <person name="Kim J.W."/>
            <person name="Kim Y.S."/>
        </authorList>
    </citation>
    <scope>NUCLEOTIDE SEQUENCE [LARGE SCALE GENOMIC DNA]</scope>
    <source>
        <strain evidence="2 3">YPD9-1</strain>
    </source>
</reference>
<dbReference type="SUPFAM" id="SSF53474">
    <property type="entry name" value="alpha/beta-Hydrolases"/>
    <property type="match status" value="1"/>
</dbReference>
<dbReference type="InterPro" id="IPR050583">
    <property type="entry name" value="Mycobacterial_A85_antigen"/>
</dbReference>
<dbReference type="PROSITE" id="PS51257">
    <property type="entry name" value="PROKAR_LIPOPROTEIN"/>
    <property type="match status" value="1"/>
</dbReference>
<evidence type="ECO:0000313" key="3">
    <source>
        <dbReference type="Proteomes" id="UP001649230"/>
    </source>
</evidence>
<proteinExistence type="predicted"/>
<dbReference type="InterPro" id="IPR000801">
    <property type="entry name" value="Esterase-like"/>
</dbReference>
<dbReference type="PANTHER" id="PTHR48098:SF1">
    <property type="entry name" value="DIACYLGLYCEROL ACYLTRANSFERASE_MYCOLYLTRANSFERASE AG85A"/>
    <property type="match status" value="1"/>
</dbReference>
<sequence>MYGVIARLLILTAMLSLVSCSHKAEQPAAAAASAQASVTEEAKLMQPGVHSVTFFSKSLQQEMRMNVYLPPGYTAESQERYPVLYLLHGYTGNEQGWLPGLGTDQAADALIGSGEIVPLIIVSPQINNSYGINTADTTRRACSSCMDEGRYEDYLYQDVIGYIDSHYPTLADRKNRFIGGLSMGGFASLHLAFGHPELFSKVGGHSPAVWLDTFVNAGGLKAWLYPNETLRMERDPIALAQTKDLQGMRVYLDCGDEDSYRFYEGTEVLYKLLLSRGVTAEYHLQAGKHDGDYWSAHVKDYLLFYAGISESSSGG</sequence>
<gene>
    <name evidence="2" type="ORF">L0M14_28890</name>
</gene>
<dbReference type="EMBL" id="CP090978">
    <property type="protein sequence ID" value="UJF33472.1"/>
    <property type="molecule type" value="Genomic_DNA"/>
</dbReference>
<keyword evidence="1" id="KW-0732">Signal</keyword>
<evidence type="ECO:0000256" key="1">
    <source>
        <dbReference type="SAM" id="SignalP"/>
    </source>
</evidence>